<dbReference type="PANTHER" id="PTHR30373">
    <property type="entry name" value="UPF0603 PROTEIN YGCG"/>
    <property type="match status" value="1"/>
</dbReference>
<feature type="domain" description="TPM" evidence="2">
    <location>
        <begin position="111"/>
        <end position="188"/>
    </location>
</feature>
<dbReference type="RefSeq" id="WP_148896558.1">
    <property type="nucleotide sequence ID" value="NZ_VNIB01000011.1"/>
</dbReference>
<keyword evidence="1" id="KW-0472">Membrane</keyword>
<accession>A0A5D3WHR1</accession>
<dbReference type="Gene3D" id="3.10.310.50">
    <property type="match status" value="1"/>
</dbReference>
<dbReference type="InterPro" id="IPR007621">
    <property type="entry name" value="TPM_dom"/>
</dbReference>
<feature type="transmembrane region" description="Helical" evidence="1">
    <location>
        <begin position="74"/>
        <end position="90"/>
    </location>
</feature>
<evidence type="ECO:0000313" key="4">
    <source>
        <dbReference type="Proteomes" id="UP000324159"/>
    </source>
</evidence>
<gene>
    <name evidence="3" type="ORF">EDC39_11129</name>
</gene>
<evidence type="ECO:0000313" key="3">
    <source>
        <dbReference type="EMBL" id="TYO97100.1"/>
    </source>
</evidence>
<protein>
    <submittedName>
        <fullName evidence="3">Putative membrane protein</fullName>
    </submittedName>
</protein>
<dbReference type="AlphaFoldDB" id="A0A5D3WHR1"/>
<dbReference type="Pfam" id="PF04536">
    <property type="entry name" value="TPM_phosphatase"/>
    <property type="match status" value="1"/>
</dbReference>
<sequence>MPETTASTFFSEEERRRIEQAVRQVEERTSGEIVPLIVDASYDYPRAELIGAGCFSLASALFACWLIASESIWIFLPFWAAFFAAFWLLIRRVPALKRRLIPPAEIDAEVEEKALVSFLQYGLHQTRDRTGVLILISLFERRVHILADKGINEKVPPGTWDELVHSITAGIRGGTACQALCDAIHRCGELLEKDFPRREDDADELPNLIVE</sequence>
<reference evidence="3 4" key="1">
    <citation type="submission" date="2019-07" db="EMBL/GenBank/DDBJ databases">
        <title>Genomic Encyclopedia of Type Strains, Phase IV (KMG-IV): sequencing the most valuable type-strain genomes for metagenomic binning, comparative biology and taxonomic classification.</title>
        <authorList>
            <person name="Goeker M."/>
        </authorList>
    </citation>
    <scope>NUCLEOTIDE SEQUENCE [LARGE SCALE GENOMIC DNA]</scope>
    <source>
        <strain evidence="3 4">SS015</strain>
    </source>
</reference>
<dbReference type="OrthoDB" id="5825388at2"/>
<evidence type="ECO:0000259" key="2">
    <source>
        <dbReference type="Pfam" id="PF04536"/>
    </source>
</evidence>
<dbReference type="PANTHER" id="PTHR30373:SF8">
    <property type="entry name" value="BLL7265 PROTEIN"/>
    <property type="match status" value="1"/>
</dbReference>
<keyword evidence="1" id="KW-0812">Transmembrane</keyword>
<organism evidence="3 4">
    <name type="scientific">Geothermobacter ehrlichii</name>
    <dbReference type="NCBI Taxonomy" id="213224"/>
    <lineage>
        <taxon>Bacteria</taxon>
        <taxon>Pseudomonadati</taxon>
        <taxon>Thermodesulfobacteriota</taxon>
        <taxon>Desulfuromonadia</taxon>
        <taxon>Desulfuromonadales</taxon>
        <taxon>Geothermobacteraceae</taxon>
        <taxon>Geothermobacter</taxon>
    </lineage>
</organism>
<dbReference type="Proteomes" id="UP000324159">
    <property type="component" value="Unassembled WGS sequence"/>
</dbReference>
<keyword evidence="4" id="KW-1185">Reference proteome</keyword>
<feature type="transmembrane region" description="Helical" evidence="1">
    <location>
        <begin position="49"/>
        <end position="68"/>
    </location>
</feature>
<proteinExistence type="predicted"/>
<dbReference type="EMBL" id="VNIB01000011">
    <property type="protein sequence ID" value="TYO97100.1"/>
    <property type="molecule type" value="Genomic_DNA"/>
</dbReference>
<evidence type="ECO:0000256" key="1">
    <source>
        <dbReference type="SAM" id="Phobius"/>
    </source>
</evidence>
<keyword evidence="1" id="KW-1133">Transmembrane helix</keyword>
<name>A0A5D3WHR1_9BACT</name>
<comment type="caution">
    <text evidence="3">The sequence shown here is derived from an EMBL/GenBank/DDBJ whole genome shotgun (WGS) entry which is preliminary data.</text>
</comment>